<sequence>MLKILLASSKGGCGKTTIATNLAAHYAQDGKNTVLVDADRLGSSYRWCEKRAGLASAVLPLSGLKRGWHDKIPADAQRVIIDTPAGLRASDVEEYLEFVDAVIVPLLPSNIDFEATAPFLAELAELPRIKRGKVPVALVANRMKPWTNASQQALEEMKRLPFATFATLRDTQGYVLAAALGKSIFDYHSEIVRSHQQDWDKLFRWLKKLT</sequence>
<dbReference type="InterPro" id="IPR002586">
    <property type="entry name" value="CobQ/CobB/MinD/ParA_Nub-bd_dom"/>
</dbReference>
<evidence type="ECO:0000313" key="3">
    <source>
        <dbReference type="Proteomes" id="UP000291562"/>
    </source>
</evidence>
<dbReference type="InterPro" id="IPR050678">
    <property type="entry name" value="DNA_Partitioning_ATPase"/>
</dbReference>
<dbReference type="PANTHER" id="PTHR13696">
    <property type="entry name" value="P-LOOP CONTAINING NUCLEOSIDE TRIPHOSPHATE HYDROLASE"/>
    <property type="match status" value="1"/>
</dbReference>
<dbReference type="OrthoDB" id="69313at2"/>
<dbReference type="InterPro" id="IPR027417">
    <property type="entry name" value="P-loop_NTPase"/>
</dbReference>
<dbReference type="RefSeq" id="WP_129831389.1">
    <property type="nucleotide sequence ID" value="NZ_CP035704.1"/>
</dbReference>
<evidence type="ECO:0000313" key="2">
    <source>
        <dbReference type="EMBL" id="QBB69133.1"/>
    </source>
</evidence>
<dbReference type="AlphaFoldDB" id="A0A411HF67"/>
<dbReference type="KEGG" id="xbc:ELE36_01340"/>
<organism evidence="2 3">
    <name type="scientific">Pseudolysobacter antarcticus</name>
    <dbReference type="NCBI Taxonomy" id="2511995"/>
    <lineage>
        <taxon>Bacteria</taxon>
        <taxon>Pseudomonadati</taxon>
        <taxon>Pseudomonadota</taxon>
        <taxon>Gammaproteobacteria</taxon>
        <taxon>Lysobacterales</taxon>
        <taxon>Rhodanobacteraceae</taxon>
        <taxon>Pseudolysobacter</taxon>
    </lineage>
</organism>
<gene>
    <name evidence="2" type="ORF">ELE36_01340</name>
</gene>
<dbReference type="PANTHER" id="PTHR13696:SF96">
    <property type="entry name" value="COBQ_COBB_MIND_PARA NUCLEOTIDE BINDING DOMAIN-CONTAINING PROTEIN"/>
    <property type="match status" value="1"/>
</dbReference>
<dbReference type="Pfam" id="PF01656">
    <property type="entry name" value="CbiA"/>
    <property type="match status" value="1"/>
</dbReference>
<dbReference type="Gene3D" id="3.40.50.300">
    <property type="entry name" value="P-loop containing nucleotide triphosphate hydrolases"/>
    <property type="match status" value="1"/>
</dbReference>
<name>A0A411HF67_9GAMM</name>
<dbReference type="EMBL" id="CP035704">
    <property type="protein sequence ID" value="QBB69133.1"/>
    <property type="molecule type" value="Genomic_DNA"/>
</dbReference>
<proteinExistence type="predicted"/>
<feature type="domain" description="CobQ/CobB/MinD/ParA nucleotide binding" evidence="1">
    <location>
        <begin position="4"/>
        <end position="173"/>
    </location>
</feature>
<evidence type="ECO:0000259" key="1">
    <source>
        <dbReference type="Pfam" id="PF01656"/>
    </source>
</evidence>
<dbReference type="Proteomes" id="UP000291562">
    <property type="component" value="Chromosome"/>
</dbReference>
<dbReference type="SUPFAM" id="SSF52540">
    <property type="entry name" value="P-loop containing nucleoside triphosphate hydrolases"/>
    <property type="match status" value="1"/>
</dbReference>
<accession>A0A411HF67</accession>
<dbReference type="CDD" id="cd02042">
    <property type="entry name" value="ParAB_family"/>
    <property type="match status" value="1"/>
</dbReference>
<keyword evidence="3" id="KW-1185">Reference proteome</keyword>
<reference evidence="2 3" key="1">
    <citation type="submission" date="2019-01" db="EMBL/GenBank/DDBJ databases">
        <title>Pseudolysobacter antarctica gen. nov., sp. nov., isolated from Fildes Peninsula, Antarctica.</title>
        <authorList>
            <person name="Wei Z."/>
            <person name="Peng F."/>
        </authorList>
    </citation>
    <scope>NUCLEOTIDE SEQUENCE [LARGE SCALE GENOMIC DNA]</scope>
    <source>
        <strain evidence="2 3">AQ6-296</strain>
    </source>
</reference>
<protein>
    <submittedName>
        <fullName evidence="2">ParA family protein</fullName>
    </submittedName>
</protein>